<keyword evidence="3" id="KW-1185">Reference proteome</keyword>
<proteinExistence type="predicted"/>
<dbReference type="AlphaFoldDB" id="A0A3R7KIF3"/>
<feature type="compositionally biased region" description="Polar residues" evidence="1">
    <location>
        <begin position="40"/>
        <end position="53"/>
    </location>
</feature>
<protein>
    <submittedName>
        <fullName evidence="2">Uncharacterized protein</fullName>
    </submittedName>
</protein>
<comment type="caution">
    <text evidence="2">The sequence shown here is derived from an EMBL/GenBank/DDBJ whole genome shotgun (WGS) entry which is preliminary data.</text>
</comment>
<feature type="region of interest" description="Disordered" evidence="1">
    <location>
        <begin position="21"/>
        <end position="72"/>
    </location>
</feature>
<dbReference type="Proteomes" id="UP000283634">
    <property type="component" value="Unassembled WGS sequence"/>
</dbReference>
<accession>A0A3R7KIF3</accession>
<evidence type="ECO:0000313" key="3">
    <source>
        <dbReference type="Proteomes" id="UP000283634"/>
    </source>
</evidence>
<evidence type="ECO:0000256" key="1">
    <source>
        <dbReference type="SAM" id="MobiDB-lite"/>
    </source>
</evidence>
<gene>
    <name evidence="2" type="ORF">TraAM80_03575</name>
</gene>
<feature type="compositionally biased region" description="Acidic residues" evidence="1">
    <location>
        <begin position="62"/>
        <end position="72"/>
    </location>
</feature>
<reference evidence="2 3" key="1">
    <citation type="journal article" date="2018" name="BMC Genomics">
        <title>Genomic comparison of Trypanosoma conorhini and Trypanosoma rangeli to Trypanosoma cruzi strains of high and low virulence.</title>
        <authorList>
            <person name="Bradwell K.R."/>
            <person name="Koparde V.N."/>
            <person name="Matveyev A.V."/>
            <person name="Serrano M.G."/>
            <person name="Alves J.M."/>
            <person name="Parikh H."/>
            <person name="Huang B."/>
            <person name="Lee V."/>
            <person name="Espinosa-Alvarez O."/>
            <person name="Ortiz P.A."/>
            <person name="Costa-Martins A.G."/>
            <person name="Teixeira M.M."/>
            <person name="Buck G.A."/>
        </authorList>
    </citation>
    <scope>NUCLEOTIDE SEQUENCE [LARGE SCALE GENOMIC DNA]</scope>
    <source>
        <strain evidence="2 3">AM80</strain>
    </source>
</reference>
<name>A0A3R7KIF3_TRYRA</name>
<organism evidence="2 3">
    <name type="scientific">Trypanosoma rangeli</name>
    <dbReference type="NCBI Taxonomy" id="5698"/>
    <lineage>
        <taxon>Eukaryota</taxon>
        <taxon>Discoba</taxon>
        <taxon>Euglenozoa</taxon>
        <taxon>Kinetoplastea</taxon>
        <taxon>Metakinetoplastina</taxon>
        <taxon>Trypanosomatida</taxon>
        <taxon>Trypanosomatidae</taxon>
        <taxon>Trypanosoma</taxon>
        <taxon>Herpetosoma</taxon>
    </lineage>
</organism>
<dbReference type="OrthoDB" id="248649at2759"/>
<dbReference type="GeneID" id="40327508"/>
<sequence>MAEAVQEDIDRLVDHYLGIPAASTQSPMPPSENYIPGVQPQHTDSFTGRLFTSQKERQPGEYEYEEEEEEGDIEALVESVLRGEPHDEATAAAKAQWERRNERREEEGYPQEEQQCPPIRPFNGRRDRQPTRFTSLLPSGGGGGVDRQEHLFRRLMLWQERRDAKRLQAVYEALLQEQAACPFEPRESLTRGGSIDSNLSSCIKKVYGADVFLQRMREARERRLLLRRAEEEEARRYSDTSTWKPQMTVPQPFTLGRAPRSVAAAAKRRDTFKRYAASIRSKLQNEPSQIEGPSVPSGLFSVPSSGLLLSHVPPRAGLP</sequence>
<feature type="region of interest" description="Disordered" evidence="1">
    <location>
        <begin position="99"/>
        <end position="128"/>
    </location>
</feature>
<dbReference type="EMBL" id="MKGL01000094">
    <property type="protein sequence ID" value="RNF07088.1"/>
    <property type="molecule type" value="Genomic_DNA"/>
</dbReference>
<evidence type="ECO:0000313" key="2">
    <source>
        <dbReference type="EMBL" id="RNF07088.1"/>
    </source>
</evidence>
<dbReference type="RefSeq" id="XP_029239622.1">
    <property type="nucleotide sequence ID" value="XM_029380538.1"/>
</dbReference>
<dbReference type="OMA" id="RRLMLWQ"/>